<dbReference type="Pfam" id="PF03548">
    <property type="entry name" value="LolA"/>
    <property type="match status" value="1"/>
</dbReference>
<dbReference type="PANTHER" id="PTHR35869:SF1">
    <property type="entry name" value="OUTER-MEMBRANE LIPOPROTEIN CARRIER PROTEIN"/>
    <property type="match status" value="1"/>
</dbReference>
<dbReference type="AlphaFoldDB" id="A0A0J9E762"/>
<dbReference type="InterPro" id="IPR029046">
    <property type="entry name" value="LolA/LolB/LppX"/>
</dbReference>
<keyword evidence="1" id="KW-0732">Signal</keyword>
<keyword evidence="2" id="KW-0449">Lipoprotein</keyword>
<protein>
    <submittedName>
        <fullName evidence="2">Outer membrane lipoprotein carrier protein LolA</fullName>
    </submittedName>
</protein>
<keyword evidence="3" id="KW-1185">Reference proteome</keyword>
<comment type="caution">
    <text evidence="2">The sequence shown here is derived from an EMBL/GenBank/DDBJ whole genome shotgun (WGS) entry which is preliminary data.</text>
</comment>
<organism evidence="2 3">
    <name type="scientific">Candidatus Rhodobacter oscarellae</name>
    <dbReference type="NCBI Taxonomy" id="1675527"/>
    <lineage>
        <taxon>Bacteria</taxon>
        <taxon>Pseudomonadati</taxon>
        <taxon>Pseudomonadota</taxon>
        <taxon>Alphaproteobacteria</taxon>
        <taxon>Rhodobacterales</taxon>
        <taxon>Rhodobacter group</taxon>
        <taxon>Rhodobacter</taxon>
    </lineage>
</organism>
<dbReference type="Gene3D" id="2.50.20.10">
    <property type="entry name" value="Lipoprotein localisation LolA/LolB/LppX"/>
    <property type="match status" value="1"/>
</dbReference>
<dbReference type="EMBL" id="LFTY01000002">
    <property type="protein sequence ID" value="KMW58605.1"/>
    <property type="molecule type" value="Genomic_DNA"/>
</dbReference>
<evidence type="ECO:0000313" key="2">
    <source>
        <dbReference type="EMBL" id="KMW58605.1"/>
    </source>
</evidence>
<dbReference type="CDD" id="cd16325">
    <property type="entry name" value="LolA"/>
    <property type="match status" value="1"/>
</dbReference>
<dbReference type="STRING" id="1675527.AIOL_003583"/>
<dbReference type="Proteomes" id="UP000037178">
    <property type="component" value="Unassembled WGS sequence"/>
</dbReference>
<accession>A0A0J9E762</accession>
<dbReference type="PATRIC" id="fig|1675527.3.peg.3752"/>
<gene>
    <name evidence="2" type="ORF">AIOL_003583</name>
</gene>
<dbReference type="PANTHER" id="PTHR35869">
    <property type="entry name" value="OUTER-MEMBRANE LIPOPROTEIN CARRIER PROTEIN"/>
    <property type="match status" value="1"/>
</dbReference>
<evidence type="ECO:0000256" key="1">
    <source>
        <dbReference type="ARBA" id="ARBA00022729"/>
    </source>
</evidence>
<dbReference type="SUPFAM" id="SSF89392">
    <property type="entry name" value="Prokaryotic lipoproteins and lipoprotein localization factors"/>
    <property type="match status" value="1"/>
</dbReference>
<sequence length="194" mass="21185">MAPILIALTAAPLWAQEKLSLRDISRALNDLDTVKGAFTQINSDGSFDKGTIYIKRPGRARFEYEGKNAPLVMVGGGQVAIFDQKSNQGPEQYPLKRTPLNLILKRNVNLRAENMVVGHDFDGTTTSVTAQDPENPELGNIRLVFSGPPVELRQWVITNQDGSQTTVILGDTELGGSLPPALFSIPTEINKRSN</sequence>
<name>A0A0J9E762_9RHOB</name>
<evidence type="ECO:0000313" key="3">
    <source>
        <dbReference type="Proteomes" id="UP000037178"/>
    </source>
</evidence>
<reference evidence="2 3" key="1">
    <citation type="submission" date="2015-06" db="EMBL/GenBank/DDBJ databases">
        <title>Draft genome sequence of an Alphaproteobacteria species associated to the Mediterranean sponge Oscarella lobularis.</title>
        <authorList>
            <person name="Jourda C."/>
            <person name="Santini S."/>
            <person name="Claverie J.-M."/>
        </authorList>
    </citation>
    <scope>NUCLEOTIDE SEQUENCE [LARGE SCALE GENOMIC DNA]</scope>
    <source>
        <strain evidence="2">IGS</strain>
    </source>
</reference>
<dbReference type="InterPro" id="IPR004564">
    <property type="entry name" value="OM_lipoprot_carrier_LolA-like"/>
</dbReference>
<proteinExistence type="predicted"/>